<dbReference type="AlphaFoldDB" id="G8YU22"/>
<accession>G8YU22</accession>
<dbReference type="Proteomes" id="UP000005222">
    <property type="component" value="Chromosome A"/>
</dbReference>
<gene>
    <name evidence="2" type="primary">Piso0_000463</name>
    <name evidence="1" type="ORF">GNLVRS01_PISO0A09900g</name>
    <name evidence="2" type="ORF">GNLVRS01_PISO0B09967g</name>
</gene>
<organism evidence="2 3">
    <name type="scientific">Pichia sorbitophila (strain ATCC MYA-4447 / BCRC 22081 / CBS 7064 / NBRC 10061 / NRRL Y-12695)</name>
    <name type="common">Hybrid yeast</name>
    <dbReference type="NCBI Taxonomy" id="559304"/>
    <lineage>
        <taxon>Eukaryota</taxon>
        <taxon>Fungi</taxon>
        <taxon>Dikarya</taxon>
        <taxon>Ascomycota</taxon>
        <taxon>Saccharomycotina</taxon>
        <taxon>Pichiomycetes</taxon>
        <taxon>Debaryomycetaceae</taxon>
        <taxon>Millerozyma</taxon>
    </lineage>
</organism>
<proteinExistence type="predicted"/>
<reference evidence="2" key="1">
    <citation type="submission" date="2011-10" db="EMBL/GenBank/DDBJ databases">
        <authorList>
            <person name="Genoscope - CEA"/>
        </authorList>
    </citation>
    <scope>NUCLEOTIDE SEQUENCE</scope>
    <source>
        <strain evidence="2">CBS 7064</strain>
    </source>
</reference>
<keyword evidence="3" id="KW-1185">Reference proteome</keyword>
<name>G8YU22_PICSO</name>
<evidence type="ECO:0000313" key="1">
    <source>
        <dbReference type="EMBL" id="CCE72862.1"/>
    </source>
</evidence>
<reference evidence="3" key="2">
    <citation type="journal article" date="2012" name="G3 (Bethesda)">
        <title>Pichia sorbitophila, an interspecies yeast hybrid reveals early steps of genome resolution following polyploidization.</title>
        <authorList>
            <person name="Leh Louis V."/>
            <person name="Despons L."/>
            <person name="Friedrich A."/>
            <person name="Martin T."/>
            <person name="Durrens P."/>
            <person name="Casaregola S."/>
            <person name="Neuveglise C."/>
            <person name="Fairhead C."/>
            <person name="Marck C."/>
            <person name="Cruz J.A."/>
            <person name="Straub M.L."/>
            <person name="Kugler V."/>
            <person name="Sacerdot C."/>
            <person name="Uzunov Z."/>
            <person name="Thierry A."/>
            <person name="Weiss S."/>
            <person name="Bleykasten C."/>
            <person name="De Montigny J."/>
            <person name="Jacques N."/>
            <person name="Jung P."/>
            <person name="Lemaire M."/>
            <person name="Mallet S."/>
            <person name="Morel G."/>
            <person name="Richard G.F."/>
            <person name="Sarkar A."/>
            <person name="Savel G."/>
            <person name="Schacherer J."/>
            <person name="Seret M.L."/>
            <person name="Talla E."/>
            <person name="Samson G."/>
            <person name="Jubin C."/>
            <person name="Poulain J."/>
            <person name="Vacherie B."/>
            <person name="Barbe V."/>
            <person name="Pelletier E."/>
            <person name="Sherman D.J."/>
            <person name="Westhof E."/>
            <person name="Weissenbach J."/>
            <person name="Baret P.V."/>
            <person name="Wincker P."/>
            <person name="Gaillardin C."/>
            <person name="Dujon B."/>
            <person name="Souciet J.L."/>
        </authorList>
    </citation>
    <scope>NUCLEOTIDE SEQUENCE [LARGE SCALE GENOMIC DNA]</scope>
    <source>
        <strain evidence="3">ATCC MYA-4447 / BCRC 22081 / CBS 7064 / NBRC 10061 / NRRL Y-12695</strain>
    </source>
</reference>
<dbReference type="EMBL" id="FO082059">
    <property type="protein sequence ID" value="CCE72862.1"/>
    <property type="molecule type" value="Genomic_DNA"/>
</dbReference>
<dbReference type="HOGENOM" id="CLU_2360463_0_0_1"/>
<sequence>MCTEASKRYYVSSSGTVAYSRRLSSDATRLYTAAFGFEMFDNYTDDLVYLRCFLSDCLARCFYLERTACDTHDLFLPIITRISCLASLPIYNLEIS</sequence>
<evidence type="ECO:0000313" key="3">
    <source>
        <dbReference type="Proteomes" id="UP000005222"/>
    </source>
</evidence>
<protein>
    <submittedName>
        <fullName evidence="2">Piso0_000463 protein</fullName>
    </submittedName>
</protein>
<dbReference type="InParanoid" id="G8YU22"/>
<evidence type="ECO:0000313" key="2">
    <source>
        <dbReference type="EMBL" id="CCE73423.1"/>
    </source>
</evidence>
<dbReference type="Proteomes" id="UP000005222">
    <property type="component" value="Chromosome B"/>
</dbReference>
<dbReference type="EMBL" id="FO082058">
    <property type="protein sequence ID" value="CCE73423.1"/>
    <property type="molecule type" value="Genomic_DNA"/>
</dbReference>